<dbReference type="Proteomes" id="UP001150603">
    <property type="component" value="Unassembled WGS sequence"/>
</dbReference>
<name>A0ACC1IXJ0_9FUNG</name>
<organism evidence="1 2">
    <name type="scientific">Linderina macrospora</name>
    <dbReference type="NCBI Taxonomy" id="4868"/>
    <lineage>
        <taxon>Eukaryota</taxon>
        <taxon>Fungi</taxon>
        <taxon>Fungi incertae sedis</taxon>
        <taxon>Zoopagomycota</taxon>
        <taxon>Kickxellomycotina</taxon>
        <taxon>Kickxellomycetes</taxon>
        <taxon>Kickxellales</taxon>
        <taxon>Kickxellaceae</taxon>
        <taxon>Linderina</taxon>
    </lineage>
</organism>
<reference evidence="1" key="1">
    <citation type="submission" date="2022-07" db="EMBL/GenBank/DDBJ databases">
        <title>Phylogenomic reconstructions and comparative analyses of Kickxellomycotina fungi.</title>
        <authorList>
            <person name="Reynolds N.K."/>
            <person name="Stajich J.E."/>
            <person name="Barry K."/>
            <person name="Grigoriev I.V."/>
            <person name="Crous P."/>
            <person name="Smith M.E."/>
        </authorList>
    </citation>
    <scope>NUCLEOTIDE SEQUENCE</scope>
    <source>
        <strain evidence="1">NRRL 5244</strain>
    </source>
</reference>
<comment type="caution">
    <text evidence="1">The sequence shown here is derived from an EMBL/GenBank/DDBJ whole genome shotgun (WGS) entry which is preliminary data.</text>
</comment>
<evidence type="ECO:0000313" key="1">
    <source>
        <dbReference type="EMBL" id="KAJ1926998.1"/>
    </source>
</evidence>
<evidence type="ECO:0000313" key="2">
    <source>
        <dbReference type="Proteomes" id="UP001150603"/>
    </source>
</evidence>
<accession>A0ACC1IXJ0</accession>
<proteinExistence type="predicted"/>
<keyword evidence="2" id="KW-1185">Reference proteome</keyword>
<gene>
    <name evidence="1" type="ORF">FBU59_007260</name>
</gene>
<sequence>MHVPVIANDADEVFEYQDESVFLFEDNHGTFTVNGEQELSHILMTPYWVYRVRLLNLGRTSVMFSMEQHELAVMEIDGIEFVPESAHSVSLLPGQRLSVMLTAKVSNDVDYGYQAVFFDPAASLGLADGGEQAKSADIRATYKGTLEYWTDNPIKAEGEWAATGAHLYTAQMTPMVRFAEWEPTKIVTIDFGHY</sequence>
<protein>
    <submittedName>
        <fullName evidence="1">Uncharacterized protein</fullName>
    </submittedName>
</protein>
<dbReference type="EMBL" id="JANBPW010006861">
    <property type="protein sequence ID" value="KAJ1926998.1"/>
    <property type="molecule type" value="Genomic_DNA"/>
</dbReference>